<reference evidence="2 3" key="1">
    <citation type="submission" date="2020-08" db="EMBL/GenBank/DDBJ databases">
        <title>Sequencing the genomes of 1000 actinobacteria strains.</title>
        <authorList>
            <person name="Klenk H.-P."/>
        </authorList>
    </citation>
    <scope>NUCLEOTIDE SEQUENCE [LARGE SCALE GENOMIC DNA]</scope>
    <source>
        <strain evidence="2 3">DSM 44320</strain>
    </source>
</reference>
<evidence type="ECO:0000259" key="1">
    <source>
        <dbReference type="Pfam" id="PF13700"/>
    </source>
</evidence>
<protein>
    <recommendedName>
        <fullName evidence="1">DUF4158 domain-containing protein</fullName>
    </recommendedName>
</protein>
<proteinExistence type="predicted"/>
<organism evidence="2 3">
    <name type="scientific">Nonomuraea dietziae</name>
    <dbReference type="NCBI Taxonomy" id="65515"/>
    <lineage>
        <taxon>Bacteria</taxon>
        <taxon>Bacillati</taxon>
        <taxon>Actinomycetota</taxon>
        <taxon>Actinomycetes</taxon>
        <taxon>Streptosporangiales</taxon>
        <taxon>Streptosporangiaceae</taxon>
        <taxon>Nonomuraea</taxon>
    </lineage>
</organism>
<keyword evidence="3" id="KW-1185">Reference proteome</keyword>
<dbReference type="AlphaFoldDB" id="A0A7W5VT94"/>
<feature type="domain" description="DUF4158" evidence="1">
    <location>
        <begin position="5"/>
        <end position="51"/>
    </location>
</feature>
<gene>
    <name evidence="2" type="ORF">FHR33_010055</name>
</gene>
<comment type="caution">
    <text evidence="2">The sequence shown here is derived from an EMBL/GenBank/DDBJ whole genome shotgun (WGS) entry which is preliminary data.</text>
</comment>
<accession>A0A7W5VT94</accession>
<sequence>MPVEFLTDVEAAGYGRYAGPPAQADLDRVFLLDEEDRGLVERRRGEHMKLG</sequence>
<dbReference type="InterPro" id="IPR025296">
    <property type="entry name" value="DUF4158"/>
</dbReference>
<dbReference type="Proteomes" id="UP000579945">
    <property type="component" value="Unassembled WGS sequence"/>
</dbReference>
<evidence type="ECO:0000313" key="2">
    <source>
        <dbReference type="EMBL" id="MBB3734102.1"/>
    </source>
</evidence>
<dbReference type="RefSeq" id="WP_183663162.1">
    <property type="nucleotide sequence ID" value="NZ_BAAAXX010000004.1"/>
</dbReference>
<dbReference type="GeneID" id="95395984"/>
<dbReference type="Pfam" id="PF13700">
    <property type="entry name" value="DUF4158"/>
    <property type="match status" value="1"/>
</dbReference>
<name>A0A7W5VT94_9ACTN</name>
<evidence type="ECO:0000313" key="3">
    <source>
        <dbReference type="Proteomes" id="UP000579945"/>
    </source>
</evidence>
<dbReference type="EMBL" id="JACIBV010000003">
    <property type="protein sequence ID" value="MBB3734102.1"/>
    <property type="molecule type" value="Genomic_DNA"/>
</dbReference>